<feature type="transmembrane region" description="Helical" evidence="5">
    <location>
        <begin position="457"/>
        <end position="476"/>
    </location>
</feature>
<feature type="transmembrane region" description="Helical" evidence="5">
    <location>
        <begin position="221"/>
        <end position="239"/>
    </location>
</feature>
<reference evidence="7 8" key="1">
    <citation type="submission" date="2024-07" db="EMBL/GenBank/DDBJ databases">
        <title>Section-level genome sequencing and comparative genomics of Aspergillus sections Usti and Cavernicolus.</title>
        <authorList>
            <consortium name="Lawrence Berkeley National Laboratory"/>
            <person name="Nybo J.L."/>
            <person name="Vesth T.C."/>
            <person name="Theobald S."/>
            <person name="Frisvad J.C."/>
            <person name="Larsen T.O."/>
            <person name="Kjaerboelling I."/>
            <person name="Rothschild-Mancinelli K."/>
            <person name="Lyhne E.K."/>
            <person name="Kogle M.E."/>
            <person name="Barry K."/>
            <person name="Clum A."/>
            <person name="Na H."/>
            <person name="Ledsgaard L."/>
            <person name="Lin J."/>
            <person name="Lipzen A."/>
            <person name="Kuo A."/>
            <person name="Riley R."/>
            <person name="Mondo S."/>
            <person name="Labutti K."/>
            <person name="Haridas S."/>
            <person name="Pangalinan J."/>
            <person name="Salamov A.A."/>
            <person name="Simmons B.A."/>
            <person name="Magnuson J.K."/>
            <person name="Chen J."/>
            <person name="Drula E."/>
            <person name="Henrissat B."/>
            <person name="Wiebenga A."/>
            <person name="Lubbers R.J."/>
            <person name="Gomes A.C."/>
            <person name="Makela M.R."/>
            <person name="Stajich J."/>
            <person name="Grigoriev I.V."/>
            <person name="Mortensen U.H."/>
            <person name="De Vries R.P."/>
            <person name="Baker S.E."/>
            <person name="Andersen M.R."/>
        </authorList>
    </citation>
    <scope>NUCLEOTIDE SEQUENCE [LARGE SCALE GENOMIC DNA]</scope>
    <source>
        <strain evidence="7 8">CBS 123904</strain>
    </source>
</reference>
<evidence type="ECO:0000259" key="6">
    <source>
        <dbReference type="PROSITE" id="PS50850"/>
    </source>
</evidence>
<evidence type="ECO:0000256" key="5">
    <source>
        <dbReference type="SAM" id="Phobius"/>
    </source>
</evidence>
<accession>A0ABR4KDH7</accession>
<dbReference type="Proteomes" id="UP001610446">
    <property type="component" value="Unassembled WGS sequence"/>
</dbReference>
<dbReference type="SUPFAM" id="SSF103473">
    <property type="entry name" value="MFS general substrate transporter"/>
    <property type="match status" value="1"/>
</dbReference>
<feature type="transmembrane region" description="Helical" evidence="5">
    <location>
        <begin position="43"/>
        <end position="68"/>
    </location>
</feature>
<keyword evidence="2 5" id="KW-0812">Transmembrane</keyword>
<feature type="transmembrane region" description="Helical" evidence="5">
    <location>
        <begin position="423"/>
        <end position="445"/>
    </location>
</feature>
<dbReference type="InterPro" id="IPR020846">
    <property type="entry name" value="MFS_dom"/>
</dbReference>
<name>A0ABR4KDH7_9EURO</name>
<feature type="transmembrane region" description="Helical" evidence="5">
    <location>
        <begin position="192"/>
        <end position="215"/>
    </location>
</feature>
<evidence type="ECO:0000256" key="4">
    <source>
        <dbReference type="ARBA" id="ARBA00023136"/>
    </source>
</evidence>
<feature type="transmembrane region" description="Helical" evidence="5">
    <location>
        <begin position="132"/>
        <end position="150"/>
    </location>
</feature>
<feature type="transmembrane region" description="Helical" evidence="5">
    <location>
        <begin position="162"/>
        <end position="185"/>
    </location>
</feature>
<dbReference type="PROSITE" id="PS50850">
    <property type="entry name" value="MFS"/>
    <property type="match status" value="1"/>
</dbReference>
<protein>
    <submittedName>
        <fullName evidence="7">Major facilitator superfamily domain-containing protein</fullName>
    </submittedName>
</protein>
<dbReference type="InterPro" id="IPR011701">
    <property type="entry name" value="MFS"/>
</dbReference>
<dbReference type="Gene3D" id="1.20.1250.20">
    <property type="entry name" value="MFS general substrate transporter like domains"/>
    <property type="match status" value="1"/>
</dbReference>
<feature type="transmembrane region" description="Helical" evidence="5">
    <location>
        <begin position="103"/>
        <end position="125"/>
    </location>
</feature>
<dbReference type="PANTHER" id="PTHR23502:SF34">
    <property type="entry name" value="PROTEIN HOL1"/>
    <property type="match status" value="1"/>
</dbReference>
<gene>
    <name evidence="7" type="ORF">BJY01DRAFT_262115</name>
</gene>
<feature type="transmembrane region" description="Helical" evidence="5">
    <location>
        <begin position="352"/>
        <end position="373"/>
    </location>
</feature>
<keyword evidence="3 5" id="KW-1133">Transmembrane helix</keyword>
<comment type="subcellular location">
    <subcellularLocation>
        <location evidence="1">Membrane</location>
        <topology evidence="1">Multi-pass membrane protein</topology>
    </subcellularLocation>
</comment>
<sequence length="536" mass="58939">MSSRDRTALGRVRLHDEAGQTILVPRPSSDPNDPLNWSKPFKIYITVLTCIALILVNFFAAGPSAVLIEIVMDIFNAPPPDPNNPTTLAPSSMARFSSGVTKIALLFSTASASAGLSNLLWVPLAVKYGRRVVYTFSFLCFGVCCIWSARATNYSSLLASRIVGSWFAGSAECVAPMTIADIFFLHERGKMTAIYSAALSSGAALGNFVAGLMSISQRWRIFHYLCAGLVLATTALIFFTMPETAYQRELDGVQEGNHELKAPSVSEVEHVQTESNIPPKKSYSEMIAFNRTPLTRESIWRIGFRPVPVVLLPPVLWSTLSFGVGIGIFVVMGTTAANALSQVYHFTVWQVGVVWLASIIGNIIGMPFGGYFSDWVANRATRKNGGVREPEMRLPAVSIAMICYPGSLLLYGLGLYYKAHWMVPIIGIFLFSLSSSAAIGISVVYTIDSYRPIAGEVVVSQVALKSIITFLMSFYANPWVEKDGYAGAFGAMAGFTFFILVLWIPMYIWGKKIRHTTLKWHIMKIAHWDVDREIGE</sequence>
<feature type="transmembrane region" description="Helical" evidence="5">
    <location>
        <begin position="488"/>
        <end position="509"/>
    </location>
</feature>
<dbReference type="Pfam" id="PF07690">
    <property type="entry name" value="MFS_1"/>
    <property type="match status" value="1"/>
</dbReference>
<keyword evidence="4 5" id="KW-0472">Membrane</keyword>
<evidence type="ECO:0000313" key="8">
    <source>
        <dbReference type="Proteomes" id="UP001610446"/>
    </source>
</evidence>
<proteinExistence type="predicted"/>
<dbReference type="PANTHER" id="PTHR23502">
    <property type="entry name" value="MAJOR FACILITATOR SUPERFAMILY"/>
    <property type="match status" value="1"/>
</dbReference>
<dbReference type="EMBL" id="JBFXLU010000041">
    <property type="protein sequence ID" value="KAL2849854.1"/>
    <property type="molecule type" value="Genomic_DNA"/>
</dbReference>
<keyword evidence="8" id="KW-1185">Reference proteome</keyword>
<organism evidence="7 8">
    <name type="scientific">Aspergillus pseudoustus</name>
    <dbReference type="NCBI Taxonomy" id="1810923"/>
    <lineage>
        <taxon>Eukaryota</taxon>
        <taxon>Fungi</taxon>
        <taxon>Dikarya</taxon>
        <taxon>Ascomycota</taxon>
        <taxon>Pezizomycotina</taxon>
        <taxon>Eurotiomycetes</taxon>
        <taxon>Eurotiomycetidae</taxon>
        <taxon>Eurotiales</taxon>
        <taxon>Aspergillaceae</taxon>
        <taxon>Aspergillus</taxon>
        <taxon>Aspergillus subgen. Nidulantes</taxon>
    </lineage>
</organism>
<evidence type="ECO:0000256" key="1">
    <source>
        <dbReference type="ARBA" id="ARBA00004141"/>
    </source>
</evidence>
<dbReference type="InterPro" id="IPR036259">
    <property type="entry name" value="MFS_trans_sf"/>
</dbReference>
<evidence type="ECO:0000313" key="7">
    <source>
        <dbReference type="EMBL" id="KAL2849854.1"/>
    </source>
</evidence>
<evidence type="ECO:0000256" key="3">
    <source>
        <dbReference type="ARBA" id="ARBA00022989"/>
    </source>
</evidence>
<feature type="domain" description="Major facilitator superfamily (MFS) profile" evidence="6">
    <location>
        <begin position="50"/>
        <end position="514"/>
    </location>
</feature>
<feature type="transmembrane region" description="Helical" evidence="5">
    <location>
        <begin position="309"/>
        <end position="332"/>
    </location>
</feature>
<evidence type="ECO:0000256" key="2">
    <source>
        <dbReference type="ARBA" id="ARBA00022692"/>
    </source>
</evidence>
<feature type="transmembrane region" description="Helical" evidence="5">
    <location>
        <begin position="394"/>
        <end position="417"/>
    </location>
</feature>
<comment type="caution">
    <text evidence="7">The sequence shown here is derived from an EMBL/GenBank/DDBJ whole genome shotgun (WGS) entry which is preliminary data.</text>
</comment>